<dbReference type="EMBL" id="VSSQ01126917">
    <property type="protein sequence ID" value="MPN56509.1"/>
    <property type="molecule type" value="Genomic_DNA"/>
</dbReference>
<dbReference type="AlphaFoldDB" id="A0A645J1C6"/>
<accession>A0A645J1C6</accession>
<protein>
    <submittedName>
        <fullName evidence="1">Uncharacterized protein</fullName>
    </submittedName>
</protein>
<gene>
    <name evidence="1" type="ORF">SDC9_204199</name>
</gene>
<comment type="caution">
    <text evidence="1">The sequence shown here is derived from an EMBL/GenBank/DDBJ whole genome shotgun (WGS) entry which is preliminary data.</text>
</comment>
<reference evidence="1" key="1">
    <citation type="submission" date="2019-08" db="EMBL/GenBank/DDBJ databases">
        <authorList>
            <person name="Kucharzyk K."/>
            <person name="Murdoch R.W."/>
            <person name="Higgins S."/>
            <person name="Loffler F."/>
        </authorList>
    </citation>
    <scope>NUCLEOTIDE SEQUENCE</scope>
</reference>
<sequence>MPHPRSGRVALFRADIRGTRAEGSGHLLNDALNGDRQGAIVAKNVFNRVLCGSGVLRRAVNGHKRLHFFNGTFELTNVVLKPFGNVLHHIVGKFKLQQLCLAFDDGHARFQVRRLNIGQQAPFKASA</sequence>
<organism evidence="1">
    <name type="scientific">bioreactor metagenome</name>
    <dbReference type="NCBI Taxonomy" id="1076179"/>
    <lineage>
        <taxon>unclassified sequences</taxon>
        <taxon>metagenomes</taxon>
        <taxon>ecological metagenomes</taxon>
    </lineage>
</organism>
<proteinExistence type="predicted"/>
<name>A0A645J1C6_9ZZZZ</name>
<evidence type="ECO:0000313" key="1">
    <source>
        <dbReference type="EMBL" id="MPN56509.1"/>
    </source>
</evidence>